<dbReference type="PANTHER" id="PTHR33910:SF1">
    <property type="entry name" value="PROTEIN TRANSLOCASE SUBUNIT SECE"/>
    <property type="match status" value="1"/>
</dbReference>
<feature type="transmembrane region" description="Helical" evidence="9">
    <location>
        <begin position="45"/>
        <end position="68"/>
    </location>
</feature>
<comment type="subcellular location">
    <subcellularLocation>
        <location evidence="1">Membrane</location>
    </subcellularLocation>
</comment>
<reference evidence="11" key="1">
    <citation type="journal article" date="2017" name="Proc. Natl. Acad. Sci. U.S.A.">
        <title>Simulation of Deepwater Horizon oil plume reveals substrate specialization within a complex community of hydrocarbon-degraders.</title>
        <authorList>
            <person name="Hu P."/>
            <person name="Dubinsky E.A."/>
            <person name="Probst A.J."/>
            <person name="Wang J."/>
            <person name="Sieber C.M.K."/>
            <person name="Tom L.M."/>
            <person name="Gardinali P."/>
            <person name="Banfield J.F."/>
            <person name="Atlas R.M."/>
            <person name="Andersen G.L."/>
        </authorList>
    </citation>
    <scope>NUCLEOTIDE SEQUENCE [LARGE SCALE GENOMIC DNA]</scope>
</reference>
<evidence type="ECO:0000313" key="11">
    <source>
        <dbReference type="Proteomes" id="UP000196531"/>
    </source>
</evidence>
<proteinExistence type="predicted"/>
<dbReference type="Gene3D" id="1.20.5.1030">
    <property type="entry name" value="Preprotein translocase secy subunit"/>
    <property type="match status" value="1"/>
</dbReference>
<dbReference type="NCBIfam" id="TIGR00964">
    <property type="entry name" value="secE_bact"/>
    <property type="match status" value="1"/>
</dbReference>
<evidence type="ECO:0000256" key="7">
    <source>
        <dbReference type="ARBA" id="ARBA00023010"/>
    </source>
</evidence>
<keyword evidence="4 9" id="KW-0812">Transmembrane</keyword>
<evidence type="ECO:0000256" key="4">
    <source>
        <dbReference type="ARBA" id="ARBA00022692"/>
    </source>
</evidence>
<dbReference type="Proteomes" id="UP000196531">
    <property type="component" value="Unassembled WGS sequence"/>
</dbReference>
<name>A0A1Y5F8R1_9BACT</name>
<dbReference type="AlphaFoldDB" id="A0A1Y5F8R1"/>
<organism evidence="10 11">
    <name type="scientific">Halobacteriovorax marinus</name>
    <dbReference type="NCBI Taxonomy" id="97084"/>
    <lineage>
        <taxon>Bacteria</taxon>
        <taxon>Pseudomonadati</taxon>
        <taxon>Bdellovibrionota</taxon>
        <taxon>Bacteriovoracia</taxon>
        <taxon>Bacteriovoracales</taxon>
        <taxon>Halobacteriovoraceae</taxon>
        <taxon>Halobacteriovorax</taxon>
    </lineage>
</organism>
<dbReference type="GO" id="GO:0043952">
    <property type="term" value="P:protein transport by the Sec complex"/>
    <property type="evidence" value="ECO:0007669"/>
    <property type="project" value="TreeGrafter"/>
</dbReference>
<evidence type="ECO:0000256" key="6">
    <source>
        <dbReference type="ARBA" id="ARBA00022989"/>
    </source>
</evidence>
<evidence type="ECO:0000256" key="5">
    <source>
        <dbReference type="ARBA" id="ARBA00022927"/>
    </source>
</evidence>
<gene>
    <name evidence="10" type="ORF">A9Q84_18355</name>
</gene>
<feature type="transmembrane region" description="Helical" evidence="9">
    <location>
        <begin position="12"/>
        <end position="33"/>
    </location>
</feature>
<evidence type="ECO:0000256" key="1">
    <source>
        <dbReference type="ARBA" id="ARBA00004370"/>
    </source>
</evidence>
<dbReference type="Pfam" id="PF00584">
    <property type="entry name" value="SecE"/>
    <property type="match status" value="1"/>
</dbReference>
<evidence type="ECO:0000256" key="3">
    <source>
        <dbReference type="ARBA" id="ARBA00022475"/>
    </source>
</evidence>
<dbReference type="InterPro" id="IPR001901">
    <property type="entry name" value="Translocase_SecE/Sec61-g"/>
</dbReference>
<feature type="transmembrane region" description="Helical" evidence="9">
    <location>
        <begin position="100"/>
        <end position="120"/>
    </location>
</feature>
<comment type="caution">
    <text evidence="10">The sequence shown here is derived from an EMBL/GenBank/DDBJ whole genome shotgun (WGS) entry which is preliminary data.</text>
</comment>
<dbReference type="EMBL" id="MAAO01000013">
    <property type="protein sequence ID" value="OUR94022.1"/>
    <property type="molecule type" value="Genomic_DNA"/>
</dbReference>
<dbReference type="InterPro" id="IPR005807">
    <property type="entry name" value="SecE_bac"/>
</dbReference>
<keyword evidence="3" id="KW-1003">Cell membrane</keyword>
<dbReference type="GO" id="GO:0005886">
    <property type="term" value="C:plasma membrane"/>
    <property type="evidence" value="ECO:0007669"/>
    <property type="project" value="TreeGrafter"/>
</dbReference>
<keyword evidence="5" id="KW-0653">Protein transport</keyword>
<keyword evidence="8 9" id="KW-0472">Membrane</keyword>
<dbReference type="InterPro" id="IPR038379">
    <property type="entry name" value="SecE_sf"/>
</dbReference>
<dbReference type="GO" id="GO:0008320">
    <property type="term" value="F:protein transmembrane transporter activity"/>
    <property type="evidence" value="ECO:0007669"/>
    <property type="project" value="InterPro"/>
</dbReference>
<keyword evidence="7" id="KW-0811">Translocation</keyword>
<evidence type="ECO:0000256" key="9">
    <source>
        <dbReference type="SAM" id="Phobius"/>
    </source>
</evidence>
<sequence length="128" mass="14290">MTLVRVEDGKKWINTFVAILSILAGFVAIRFMAQLGEWFDLEAKITSYLVVSQAIGILIGLGTFVGILKNKNASTHMQEVYSELVKVVWPDKDSVMKMTVGLVIAVSVISGIFVMVDFTFRKILELLY</sequence>
<evidence type="ECO:0000313" key="10">
    <source>
        <dbReference type="EMBL" id="OUR94022.1"/>
    </source>
</evidence>
<dbReference type="GO" id="GO:0006605">
    <property type="term" value="P:protein targeting"/>
    <property type="evidence" value="ECO:0007669"/>
    <property type="project" value="InterPro"/>
</dbReference>
<evidence type="ECO:0000256" key="2">
    <source>
        <dbReference type="ARBA" id="ARBA00022448"/>
    </source>
</evidence>
<protein>
    <submittedName>
        <fullName evidence="10">Preprotein translocase subunit SecE</fullName>
    </submittedName>
</protein>
<dbReference type="PANTHER" id="PTHR33910">
    <property type="entry name" value="PROTEIN TRANSLOCASE SUBUNIT SECE"/>
    <property type="match status" value="1"/>
</dbReference>
<dbReference type="GO" id="GO:0006886">
    <property type="term" value="P:intracellular protein transport"/>
    <property type="evidence" value="ECO:0007669"/>
    <property type="project" value="InterPro"/>
</dbReference>
<evidence type="ECO:0000256" key="8">
    <source>
        <dbReference type="ARBA" id="ARBA00023136"/>
    </source>
</evidence>
<accession>A0A1Y5F8R1</accession>
<dbReference type="GO" id="GO:0009306">
    <property type="term" value="P:protein secretion"/>
    <property type="evidence" value="ECO:0007669"/>
    <property type="project" value="InterPro"/>
</dbReference>
<keyword evidence="6 9" id="KW-1133">Transmembrane helix</keyword>
<keyword evidence="2" id="KW-0813">Transport</keyword>